<keyword evidence="2" id="KW-1185">Reference proteome</keyword>
<dbReference type="EMBL" id="MU839850">
    <property type="protein sequence ID" value="KAK1749993.1"/>
    <property type="molecule type" value="Genomic_DNA"/>
</dbReference>
<proteinExistence type="predicted"/>
<protein>
    <recommendedName>
        <fullName evidence="3">O-methyltransferase</fullName>
    </recommendedName>
</protein>
<name>A0AAJ0B1K1_9PEZI</name>
<organism evidence="1 2">
    <name type="scientific">Echria macrotheca</name>
    <dbReference type="NCBI Taxonomy" id="438768"/>
    <lineage>
        <taxon>Eukaryota</taxon>
        <taxon>Fungi</taxon>
        <taxon>Dikarya</taxon>
        <taxon>Ascomycota</taxon>
        <taxon>Pezizomycotina</taxon>
        <taxon>Sordariomycetes</taxon>
        <taxon>Sordariomycetidae</taxon>
        <taxon>Sordariales</taxon>
        <taxon>Schizotheciaceae</taxon>
        <taxon>Echria</taxon>
    </lineage>
</organism>
<dbReference type="SUPFAM" id="SSF46785">
    <property type="entry name" value="Winged helix' DNA-binding domain"/>
    <property type="match status" value="1"/>
</dbReference>
<evidence type="ECO:0008006" key="3">
    <source>
        <dbReference type="Google" id="ProtNLM"/>
    </source>
</evidence>
<dbReference type="AlphaFoldDB" id="A0AAJ0B1K1"/>
<dbReference type="Gene3D" id="3.40.50.150">
    <property type="entry name" value="Vaccinia Virus protein VP39"/>
    <property type="match status" value="1"/>
</dbReference>
<gene>
    <name evidence="1" type="ORF">QBC47DRAFT_127715</name>
</gene>
<dbReference type="InterPro" id="IPR036388">
    <property type="entry name" value="WH-like_DNA-bd_sf"/>
</dbReference>
<dbReference type="InterPro" id="IPR029063">
    <property type="entry name" value="SAM-dependent_MTases_sf"/>
</dbReference>
<dbReference type="PANTHER" id="PTHR43712">
    <property type="entry name" value="PUTATIVE (AFU_ORTHOLOGUE AFUA_4G14580)-RELATED"/>
    <property type="match status" value="1"/>
</dbReference>
<sequence length="301" mass="32272">MSTPNPITSEEQIDLSIASTPQDIAKVPGLLNDIASLGSSHDLSIDRGARLALLEKARSLVTALETPRETMLKHTGAETASFVSIALGIDIGLFKEMAKNGGSAKPAPELAKALGINVEVLRRILRHLTAMKHINQTGADEYAPTNFALSLTHPFIADGYLIYRDVAIPPMLHFHAWLAKNSYSAPSNATESPFSFGHKTSSSMFEYMAARPAFQTQFNNLMQGYRLGRPPWFSSEVYPVRRDCRAHQGGHEARVQPPAGQRACDSCCGGKLGGDVSGYVYDGGVWGGGEDQGGVAGSAGR</sequence>
<dbReference type="PANTHER" id="PTHR43712:SF17">
    <property type="entry name" value="O-METHYLTRANSFERASE"/>
    <property type="match status" value="1"/>
</dbReference>
<evidence type="ECO:0000313" key="2">
    <source>
        <dbReference type="Proteomes" id="UP001239445"/>
    </source>
</evidence>
<accession>A0AAJ0B1K1</accession>
<dbReference type="Gene3D" id="1.10.10.10">
    <property type="entry name" value="Winged helix-like DNA-binding domain superfamily/Winged helix DNA-binding domain"/>
    <property type="match status" value="1"/>
</dbReference>
<dbReference type="InterPro" id="IPR036390">
    <property type="entry name" value="WH_DNA-bd_sf"/>
</dbReference>
<dbReference type="Proteomes" id="UP001239445">
    <property type="component" value="Unassembled WGS sequence"/>
</dbReference>
<comment type="caution">
    <text evidence="1">The sequence shown here is derived from an EMBL/GenBank/DDBJ whole genome shotgun (WGS) entry which is preliminary data.</text>
</comment>
<reference evidence="1" key="1">
    <citation type="submission" date="2023-06" db="EMBL/GenBank/DDBJ databases">
        <title>Genome-scale phylogeny and comparative genomics of the fungal order Sordariales.</title>
        <authorList>
            <consortium name="Lawrence Berkeley National Laboratory"/>
            <person name="Hensen N."/>
            <person name="Bonometti L."/>
            <person name="Westerberg I."/>
            <person name="Brannstrom I.O."/>
            <person name="Guillou S."/>
            <person name="Cros-Aarteil S."/>
            <person name="Calhoun S."/>
            <person name="Haridas S."/>
            <person name="Kuo A."/>
            <person name="Mondo S."/>
            <person name="Pangilinan J."/>
            <person name="Riley R."/>
            <person name="Labutti K."/>
            <person name="Andreopoulos B."/>
            <person name="Lipzen A."/>
            <person name="Chen C."/>
            <person name="Yanf M."/>
            <person name="Daum C."/>
            <person name="Ng V."/>
            <person name="Clum A."/>
            <person name="Steindorff A."/>
            <person name="Ohm R."/>
            <person name="Martin F."/>
            <person name="Silar P."/>
            <person name="Natvig D."/>
            <person name="Lalanne C."/>
            <person name="Gautier V."/>
            <person name="Ament-Velasquez S.L."/>
            <person name="Kruys A."/>
            <person name="Hutchinson M.I."/>
            <person name="Powell A.J."/>
            <person name="Barry K."/>
            <person name="Miller A.N."/>
            <person name="Grigoriev I.V."/>
            <person name="Debuchy R."/>
            <person name="Gladieux P."/>
            <person name="Thoren M.H."/>
            <person name="Johannesson H."/>
        </authorList>
    </citation>
    <scope>NUCLEOTIDE SEQUENCE</scope>
    <source>
        <strain evidence="1">PSN4</strain>
    </source>
</reference>
<evidence type="ECO:0000313" key="1">
    <source>
        <dbReference type="EMBL" id="KAK1749993.1"/>
    </source>
</evidence>